<dbReference type="InterPro" id="IPR032710">
    <property type="entry name" value="NTF2-like_dom_sf"/>
</dbReference>
<dbReference type="RefSeq" id="WP_345028125.1">
    <property type="nucleotide sequence ID" value="NZ_BAABEY010000018.1"/>
</dbReference>
<dbReference type="Proteomes" id="UP001501508">
    <property type="component" value="Unassembled WGS sequence"/>
</dbReference>
<comment type="caution">
    <text evidence="2">The sequence shown here is derived from an EMBL/GenBank/DDBJ whole genome shotgun (WGS) entry which is preliminary data.</text>
</comment>
<name>A0ABP8LXF2_9BACT</name>
<keyword evidence="1" id="KW-0732">Signal</keyword>
<gene>
    <name evidence="2" type="ORF">GCM10023091_17910</name>
</gene>
<evidence type="ECO:0008006" key="4">
    <source>
        <dbReference type="Google" id="ProtNLM"/>
    </source>
</evidence>
<proteinExistence type="predicted"/>
<evidence type="ECO:0000256" key="1">
    <source>
        <dbReference type="SAM" id="SignalP"/>
    </source>
</evidence>
<evidence type="ECO:0000313" key="2">
    <source>
        <dbReference type="EMBL" id="GAA4437974.1"/>
    </source>
</evidence>
<sequence length="157" mass="17493">MMTKYLLFWNLIFFASAAHAQSEEREVMDAVVYLFNSMREADTTAVRAAFVPGALLHTVVEIDGRSARTNGVSLDAFVASVGRQHAGALDERIMFDMVRVDGKLASVWAPYLFNLNGQLSHCGVNAIQLVKTAPGWKIHSIIDTRHKEGCKPSHWFK</sequence>
<organism evidence="2 3">
    <name type="scientific">Ravibacter arvi</name>
    <dbReference type="NCBI Taxonomy" id="2051041"/>
    <lineage>
        <taxon>Bacteria</taxon>
        <taxon>Pseudomonadati</taxon>
        <taxon>Bacteroidota</taxon>
        <taxon>Cytophagia</taxon>
        <taxon>Cytophagales</taxon>
        <taxon>Spirosomataceae</taxon>
        <taxon>Ravibacter</taxon>
    </lineage>
</organism>
<dbReference type="EMBL" id="BAABEY010000018">
    <property type="protein sequence ID" value="GAA4437974.1"/>
    <property type="molecule type" value="Genomic_DNA"/>
</dbReference>
<reference evidence="3" key="1">
    <citation type="journal article" date="2019" name="Int. J. Syst. Evol. Microbiol.">
        <title>The Global Catalogue of Microorganisms (GCM) 10K type strain sequencing project: providing services to taxonomists for standard genome sequencing and annotation.</title>
        <authorList>
            <consortium name="The Broad Institute Genomics Platform"/>
            <consortium name="The Broad Institute Genome Sequencing Center for Infectious Disease"/>
            <person name="Wu L."/>
            <person name="Ma J."/>
        </authorList>
    </citation>
    <scope>NUCLEOTIDE SEQUENCE [LARGE SCALE GENOMIC DNA]</scope>
    <source>
        <strain evidence="3">JCM 31920</strain>
    </source>
</reference>
<keyword evidence="3" id="KW-1185">Reference proteome</keyword>
<feature type="signal peptide" evidence="1">
    <location>
        <begin position="1"/>
        <end position="20"/>
    </location>
</feature>
<evidence type="ECO:0000313" key="3">
    <source>
        <dbReference type="Proteomes" id="UP001501508"/>
    </source>
</evidence>
<dbReference type="Gene3D" id="3.10.450.50">
    <property type="match status" value="1"/>
</dbReference>
<feature type="chain" id="PRO_5047362792" description="SnoaL-like domain-containing protein" evidence="1">
    <location>
        <begin position="21"/>
        <end position="157"/>
    </location>
</feature>
<protein>
    <recommendedName>
        <fullName evidence="4">SnoaL-like domain-containing protein</fullName>
    </recommendedName>
</protein>
<dbReference type="SUPFAM" id="SSF54427">
    <property type="entry name" value="NTF2-like"/>
    <property type="match status" value="1"/>
</dbReference>
<accession>A0ABP8LXF2</accession>